<evidence type="ECO:0000313" key="1">
    <source>
        <dbReference type="EMBL" id="SEL40997.1"/>
    </source>
</evidence>
<dbReference type="STRING" id="332977.SAMN05421740_10588"/>
<dbReference type="Proteomes" id="UP000198916">
    <property type="component" value="Unassembled WGS sequence"/>
</dbReference>
<protein>
    <recommendedName>
        <fullName evidence="3">Sporulation related domain-containing protein</fullName>
    </recommendedName>
</protein>
<name>A0A1H7Q102_9SPHI</name>
<gene>
    <name evidence="1" type="ORF">SAMN05421740_10588</name>
</gene>
<accession>A0A1H7Q102</accession>
<proteinExistence type="predicted"/>
<evidence type="ECO:0008006" key="3">
    <source>
        <dbReference type="Google" id="ProtNLM"/>
    </source>
</evidence>
<reference evidence="2" key="1">
    <citation type="submission" date="2016-10" db="EMBL/GenBank/DDBJ databases">
        <authorList>
            <person name="Varghese N."/>
            <person name="Submissions S."/>
        </authorList>
    </citation>
    <scope>NUCLEOTIDE SEQUENCE [LARGE SCALE GENOMIC DNA]</scope>
    <source>
        <strain evidence="2">Jip14</strain>
    </source>
</reference>
<dbReference type="AlphaFoldDB" id="A0A1H7Q102"/>
<dbReference type="RefSeq" id="WP_177181127.1">
    <property type="nucleotide sequence ID" value="NZ_FNZR01000005.1"/>
</dbReference>
<dbReference type="EMBL" id="FNZR01000005">
    <property type="protein sequence ID" value="SEL40997.1"/>
    <property type="molecule type" value="Genomic_DNA"/>
</dbReference>
<keyword evidence="2" id="KW-1185">Reference proteome</keyword>
<evidence type="ECO:0000313" key="2">
    <source>
        <dbReference type="Proteomes" id="UP000198916"/>
    </source>
</evidence>
<organism evidence="1 2">
    <name type="scientific">Parapedobacter koreensis</name>
    <dbReference type="NCBI Taxonomy" id="332977"/>
    <lineage>
        <taxon>Bacteria</taxon>
        <taxon>Pseudomonadati</taxon>
        <taxon>Bacteroidota</taxon>
        <taxon>Sphingobacteriia</taxon>
        <taxon>Sphingobacteriales</taxon>
        <taxon>Sphingobacteriaceae</taxon>
        <taxon>Parapedobacter</taxon>
    </lineage>
</organism>
<sequence>MKKRTILSVFYPSEGASLQFADAEYFVEARPKKKWRTVAGPFSDRKSAEDFAKQYCTDNNVETRVVVYN</sequence>